<proteinExistence type="predicted"/>
<comment type="caution">
    <text evidence="2">The sequence shown here is derived from an EMBL/GenBank/DDBJ whole genome shotgun (WGS) entry which is preliminary data.</text>
</comment>
<dbReference type="Pfam" id="PF14597">
    <property type="entry name" value="Lactamase_B_5"/>
    <property type="match status" value="1"/>
</dbReference>
<dbReference type="CDD" id="cd07727">
    <property type="entry name" value="YmaE-like_MBL-fold"/>
    <property type="match status" value="1"/>
</dbReference>
<dbReference type="Gene3D" id="3.60.15.10">
    <property type="entry name" value="Ribonuclease Z/Hydroxyacylglutathione hydrolase-like"/>
    <property type="match status" value="1"/>
</dbReference>
<dbReference type="InterPro" id="IPR036866">
    <property type="entry name" value="RibonucZ/Hydroxyglut_hydro"/>
</dbReference>
<dbReference type="SUPFAM" id="SSF56281">
    <property type="entry name" value="Metallo-hydrolase/oxidoreductase"/>
    <property type="match status" value="1"/>
</dbReference>
<dbReference type="Proteomes" id="UP000029452">
    <property type="component" value="Unassembled WGS sequence"/>
</dbReference>
<dbReference type="Pfam" id="PF13370">
    <property type="entry name" value="Fer4_13"/>
    <property type="match status" value="1"/>
</dbReference>
<evidence type="ECO:0000313" key="3">
    <source>
        <dbReference type="Proteomes" id="UP000029452"/>
    </source>
</evidence>
<feature type="domain" description="Metallo-beta-lactamase" evidence="1">
    <location>
        <begin position="133"/>
        <end position="292"/>
    </location>
</feature>
<sequence>MDSTTQHPRIGKEPFVQDASNPFHRTMTMASIRKILPANIPGEFFVDRTCIDCGTCAWLAPDTFADRNGFAYVWKQPSTERERIRAHMSVLSCPVGAIGSRMAQDYTLAEEKLPEPIDRNIFYCGYHSSKSYGAASYLIRRPEGNILVDSPRFARPLVKKLEDLGGVDLMFLTHKDDVADHERFHGHFGCRRILHEADLGRETASIEIVLRGDDIQNLAPEIRIIPVPGHTAGSCCLLWKETVLFTGDHLSWDPGKKSLHASKHTCWHDWSRQIHSMKRLSGFSFEWVLPGHGTRCHLPVPEMNREMEKLIGRMTATS</sequence>
<name>A0A094WFU8_9BACT</name>
<dbReference type="SUPFAM" id="SSF54862">
    <property type="entry name" value="4Fe-4S ferredoxins"/>
    <property type="match status" value="1"/>
</dbReference>
<reference evidence="2 3" key="1">
    <citation type="submission" date="2014-06" db="EMBL/GenBank/DDBJ databases">
        <title>Draft genome sequence of iron oxidizing acidophile Leptospirillum ferriphilum DSM14647.</title>
        <authorList>
            <person name="Cardenas J.P."/>
            <person name="Lazcano M."/>
            <person name="Ossandon F.J."/>
            <person name="Corbett M."/>
            <person name="Holmes D.S."/>
            <person name="Watkin E."/>
        </authorList>
    </citation>
    <scope>NUCLEOTIDE SEQUENCE [LARGE SCALE GENOMIC DNA]</scope>
    <source>
        <strain evidence="2 3">DSM 14647</strain>
    </source>
</reference>
<dbReference type="Gene3D" id="3.30.70.20">
    <property type="match status" value="1"/>
</dbReference>
<dbReference type="InterPro" id="IPR001279">
    <property type="entry name" value="Metallo-B-lactamas"/>
</dbReference>
<dbReference type="AlphaFoldDB" id="A0A094WFU8"/>
<organism evidence="2 3">
    <name type="scientific">Leptospirillum ferriphilum</name>
    <dbReference type="NCBI Taxonomy" id="178606"/>
    <lineage>
        <taxon>Bacteria</taxon>
        <taxon>Pseudomonadati</taxon>
        <taxon>Nitrospirota</taxon>
        <taxon>Nitrospiria</taxon>
        <taxon>Nitrospirales</taxon>
        <taxon>Nitrospiraceae</taxon>
        <taxon>Leptospirillum</taxon>
    </lineage>
</organism>
<dbReference type="EMBL" id="JPGK01000002">
    <property type="protein sequence ID" value="KGA94502.1"/>
    <property type="molecule type" value="Genomic_DNA"/>
</dbReference>
<protein>
    <recommendedName>
        <fullName evidence="1">Metallo-beta-lactamase domain-containing protein</fullName>
    </recommendedName>
</protein>
<evidence type="ECO:0000313" key="2">
    <source>
        <dbReference type="EMBL" id="KGA94502.1"/>
    </source>
</evidence>
<dbReference type="SMART" id="SM00849">
    <property type="entry name" value="Lactamase_B"/>
    <property type="match status" value="1"/>
</dbReference>
<gene>
    <name evidence="2" type="ORF">LptCag_1932</name>
</gene>
<dbReference type="PATRIC" id="fig|178606.4.peg.466"/>
<dbReference type="PANTHER" id="PTHR42773:SF1">
    <property type="entry name" value="METALLO-BETA-LACTAMASE FAMILY PROTEIN"/>
    <property type="match status" value="1"/>
</dbReference>
<evidence type="ECO:0000259" key="1">
    <source>
        <dbReference type="SMART" id="SM00849"/>
    </source>
</evidence>
<accession>A0A094WFU8</accession>
<dbReference type="PANTHER" id="PTHR42773">
    <property type="entry name" value="METALLO-BETA-LACTAMASE-RELATED"/>
    <property type="match status" value="1"/>
</dbReference>